<evidence type="ECO:0000313" key="1">
    <source>
        <dbReference type="EMBL" id="PRT55267.1"/>
    </source>
</evidence>
<dbReference type="AlphaFoldDB" id="A0A2T0FJX4"/>
<accession>A0A2T0FJX4</accession>
<dbReference type="RefSeq" id="XP_024665212.1">
    <property type="nucleotide sequence ID" value="XM_024809444.1"/>
</dbReference>
<protein>
    <submittedName>
        <fullName evidence="1">Uncharacterized protein</fullName>
    </submittedName>
</protein>
<dbReference type="SUPFAM" id="SSF50969">
    <property type="entry name" value="YVTN repeat-like/Quinoprotein amine dehydrogenase"/>
    <property type="match status" value="1"/>
</dbReference>
<dbReference type="Proteomes" id="UP000238350">
    <property type="component" value="Unassembled WGS sequence"/>
</dbReference>
<organism evidence="1 2">
    <name type="scientific">Wickerhamiella sorbophila</name>
    <dbReference type="NCBI Taxonomy" id="45607"/>
    <lineage>
        <taxon>Eukaryota</taxon>
        <taxon>Fungi</taxon>
        <taxon>Dikarya</taxon>
        <taxon>Ascomycota</taxon>
        <taxon>Saccharomycotina</taxon>
        <taxon>Dipodascomycetes</taxon>
        <taxon>Dipodascales</taxon>
        <taxon>Trichomonascaceae</taxon>
        <taxon>Wickerhamiella</taxon>
    </lineage>
</organism>
<dbReference type="InterPro" id="IPR011044">
    <property type="entry name" value="Quino_amine_DH_bsu"/>
</dbReference>
<comment type="caution">
    <text evidence="1">The sequence shown here is derived from an EMBL/GenBank/DDBJ whole genome shotgun (WGS) entry which is preliminary data.</text>
</comment>
<reference evidence="1 2" key="1">
    <citation type="submission" date="2017-04" db="EMBL/GenBank/DDBJ databases">
        <title>Genome sequencing of [Candida] sorbophila.</title>
        <authorList>
            <person name="Ahn J.O."/>
        </authorList>
    </citation>
    <scope>NUCLEOTIDE SEQUENCE [LARGE SCALE GENOMIC DNA]</scope>
    <source>
        <strain evidence="1 2">DS02</strain>
    </source>
</reference>
<dbReference type="EMBL" id="NDIQ01000021">
    <property type="protein sequence ID" value="PRT55267.1"/>
    <property type="molecule type" value="Genomic_DNA"/>
</dbReference>
<sequence length="962" mass="105568">MSGLGLIYPFVPPGRILAAVSLSLAHTKCFILATTTGFELYDLKAANFASSGKQVFTGFWPSAVHAFRPQGSESDWIAVLDGNVLKLVQIDDDLKLHVRYKFATPLQETDRHDPSKLISVDPSGTQILAHIGEGQYLFVTFTSVTQSPRCKTVVINHDSPGSIAWLNQSQVVLSSLHTPTNCVVGEVTGKRAFKDFSDIFDSKDSLTLYSGVESFYALTRRNIFVVTKTNNRIIHSFENDIVASAAYESWIYVALSSGELLKVSVSSSQWVFITKFSPCLKHISVLDDSIVFCHDILGSRVILNGDEVVFEKSLLTKISGLDSSVDRSGHQHFCVVQSDENASKLSQVNLFCPVQIVRTAEVGANRMFLWRGKLLTSGISGSHLFDFSTSCLQSVTERIPEDEIFAVSDNIFVTSTGVIVDNKKVLEQEFECASIHKGVIFGGAGDTLIEYDSVGGKLTTTKIENSVYSVLATDQHKFYSTMEHLYIDRSRIDLERCSQLLMYQNKLVACHPSGQVTFLSLKGEILEKYVVGKFVTATLTDDGLLLVGTGSAAIVKLTKWGLVAKRLNNLPEGSSIVKLDRDLYSMGGKNITLFKIDYDSVYASITNQKLLSSNARGIYRNGVGTWLTIVNRGVNEGASVKLVETDILGESKQFEVEGVTGEAVGLISLDRSAAGFNAVILAINDQSPFNMDGGEKSTLVLFDIDHKIVLDTKVVQGDKGQDGILTAIKYLRGSNFLVAVDGFVQHWSLQTKGDTPHLELRTPLATVGNIVSSMDYSKGFLLVADSIKAVSMAKVGKGLDRDIMSCPSIKWPLDGIILNETPSALVSTLDYEYHVLMPNKTSPGGLASTLKFEIGQLTTFSTRSGYKRYLDWTEAKSQVLRDIAPDVYFGTDSGGIYGFKLLTGDITEKFELIKRQLSTIGPVAEVIDASHILINADKIKGVFHDSIDWYDELIYALEKLYT</sequence>
<evidence type="ECO:0000313" key="2">
    <source>
        <dbReference type="Proteomes" id="UP000238350"/>
    </source>
</evidence>
<dbReference type="GeneID" id="36516635"/>
<name>A0A2T0FJX4_9ASCO</name>
<keyword evidence="2" id="KW-1185">Reference proteome</keyword>
<gene>
    <name evidence="1" type="ORF">B9G98_02887</name>
</gene>
<proteinExistence type="predicted"/>